<comment type="similarity">
    <text evidence="4">Belongs to the PTPS family. QueD subfamily.</text>
</comment>
<dbReference type="OrthoDB" id="9804698at2"/>
<dbReference type="SUPFAM" id="SSF55620">
    <property type="entry name" value="Tetrahydrobiopterin biosynthesis enzymes-like"/>
    <property type="match status" value="1"/>
</dbReference>
<dbReference type="AlphaFoldDB" id="A0A5C6UJJ4"/>
<name>A0A5C6UJJ4_9SPHN</name>
<dbReference type="Proteomes" id="UP000321250">
    <property type="component" value="Unassembled WGS sequence"/>
</dbReference>
<evidence type="ECO:0000256" key="10">
    <source>
        <dbReference type="ARBA" id="ARBA00031449"/>
    </source>
</evidence>
<comment type="caution">
    <text evidence="12">The sequence shown here is derived from an EMBL/GenBank/DDBJ whole genome shotgun (WGS) entry which is preliminary data.</text>
</comment>
<evidence type="ECO:0000256" key="4">
    <source>
        <dbReference type="ARBA" id="ARBA00008900"/>
    </source>
</evidence>
<evidence type="ECO:0000256" key="6">
    <source>
        <dbReference type="ARBA" id="ARBA00018141"/>
    </source>
</evidence>
<dbReference type="Pfam" id="PF01242">
    <property type="entry name" value="PTPS"/>
    <property type="match status" value="1"/>
</dbReference>
<comment type="catalytic activity">
    <reaction evidence="11">
        <text>7,8-dihydroneopterin 3'-triphosphate + H2O = 6-carboxy-5,6,7,8-tetrahydropterin + triphosphate + acetaldehyde + 2 H(+)</text>
        <dbReference type="Rhea" id="RHEA:27966"/>
        <dbReference type="ChEBI" id="CHEBI:15343"/>
        <dbReference type="ChEBI" id="CHEBI:15377"/>
        <dbReference type="ChEBI" id="CHEBI:15378"/>
        <dbReference type="ChEBI" id="CHEBI:18036"/>
        <dbReference type="ChEBI" id="CHEBI:58462"/>
        <dbReference type="ChEBI" id="CHEBI:61032"/>
        <dbReference type="EC" id="4.1.2.50"/>
    </reaction>
</comment>
<evidence type="ECO:0000256" key="9">
    <source>
        <dbReference type="ARBA" id="ARBA00023239"/>
    </source>
</evidence>
<dbReference type="GO" id="GO:0046872">
    <property type="term" value="F:metal ion binding"/>
    <property type="evidence" value="ECO:0007669"/>
    <property type="project" value="UniProtKB-KW"/>
</dbReference>
<proteinExistence type="inferred from homology"/>
<evidence type="ECO:0000256" key="11">
    <source>
        <dbReference type="ARBA" id="ARBA00048807"/>
    </source>
</evidence>
<dbReference type="EMBL" id="VOQR01000001">
    <property type="protein sequence ID" value="TXC72897.1"/>
    <property type="molecule type" value="Genomic_DNA"/>
</dbReference>
<dbReference type="PANTHER" id="PTHR12589:SF7">
    <property type="entry name" value="6-PYRUVOYL TETRAHYDROBIOPTERIN SYNTHASE"/>
    <property type="match status" value="1"/>
</dbReference>
<evidence type="ECO:0000256" key="7">
    <source>
        <dbReference type="ARBA" id="ARBA00022723"/>
    </source>
</evidence>
<dbReference type="PANTHER" id="PTHR12589">
    <property type="entry name" value="PYRUVOYL TETRAHYDROBIOPTERIN SYNTHASE"/>
    <property type="match status" value="1"/>
</dbReference>
<evidence type="ECO:0000256" key="1">
    <source>
        <dbReference type="ARBA" id="ARBA00001947"/>
    </source>
</evidence>
<evidence type="ECO:0000313" key="13">
    <source>
        <dbReference type="Proteomes" id="UP000321250"/>
    </source>
</evidence>
<dbReference type="Gene3D" id="3.30.479.10">
    <property type="entry name" value="6-pyruvoyl tetrahydropterin synthase/QueD"/>
    <property type="match status" value="1"/>
</dbReference>
<evidence type="ECO:0000256" key="8">
    <source>
        <dbReference type="ARBA" id="ARBA00022833"/>
    </source>
</evidence>
<protein>
    <recommendedName>
        <fullName evidence="6">6-carboxy-5,6,7,8-tetrahydropterin synthase</fullName>
        <ecNumber evidence="5">4.1.2.50</ecNumber>
    </recommendedName>
    <alternativeName>
        <fullName evidence="10">Queuosine biosynthesis protein QueD</fullName>
    </alternativeName>
</protein>
<dbReference type="InterPro" id="IPR038418">
    <property type="entry name" value="6-PTP_synth/QueD_sf"/>
</dbReference>
<accession>A0A5C6UJJ4</accession>
<reference evidence="12 13" key="1">
    <citation type="journal article" date="2013" name="Antonie Van Leeuwenhoek">
        <title>Sphingomonas ginsenosidivorax sp. nov., with the ability to transform ginsenosides.</title>
        <authorList>
            <person name="Jin X.F."/>
            <person name="Kim J.K."/>
            <person name="Liu Q.M."/>
            <person name="Kang M.S."/>
            <person name="He D."/>
            <person name="Jin F.X."/>
            <person name="Kim S.C."/>
            <person name="Im W.T."/>
        </authorList>
    </citation>
    <scope>NUCLEOTIDE SEQUENCE [LARGE SCALE GENOMIC DNA]</scope>
    <source>
        <strain evidence="12 13">KHI67</strain>
    </source>
</reference>
<comment type="function">
    <text evidence="2">Catalyzes the conversion of 7,8-dihydroneopterin triphosphate (H2NTP) to 6-carboxy-5,6,7,8-tetrahydropterin (CPH4) and acetaldehyde.</text>
</comment>
<dbReference type="EC" id="4.1.2.50" evidence="5"/>
<keyword evidence="7" id="KW-0479">Metal-binding</keyword>
<keyword evidence="9" id="KW-0456">Lyase</keyword>
<dbReference type="GO" id="GO:0070497">
    <property type="term" value="F:6-carboxytetrahydropterin synthase activity"/>
    <property type="evidence" value="ECO:0007669"/>
    <property type="project" value="UniProtKB-EC"/>
</dbReference>
<dbReference type="UniPathway" id="UPA00391"/>
<sequence>MPRTTNAHDATTWHLISREIGIDAGHRVMDHGSKCHNLHGHRYRIEAWCRGPLFAAGEQNGMVLDFGFLKDEMMHAIDARFDHAFMLCVDDPLCRAMFGLDDGALSHRVAAAVSEDGLFLGHGRDGMQICVLAVVPTAENLAKLWFDLLAPRVVARTSGQASLVCLKVWETPNCWASYGPVIPG</sequence>
<keyword evidence="8" id="KW-0862">Zinc</keyword>
<evidence type="ECO:0000256" key="2">
    <source>
        <dbReference type="ARBA" id="ARBA00002285"/>
    </source>
</evidence>
<organism evidence="12 13">
    <name type="scientific">Sphingomonas ginsenosidivorax</name>
    <dbReference type="NCBI Taxonomy" id="862135"/>
    <lineage>
        <taxon>Bacteria</taxon>
        <taxon>Pseudomonadati</taxon>
        <taxon>Pseudomonadota</taxon>
        <taxon>Alphaproteobacteria</taxon>
        <taxon>Sphingomonadales</taxon>
        <taxon>Sphingomonadaceae</taxon>
        <taxon>Sphingomonas</taxon>
    </lineage>
</organism>
<gene>
    <name evidence="12" type="ORF">FSB78_11280</name>
</gene>
<keyword evidence="13" id="KW-1185">Reference proteome</keyword>
<comment type="pathway">
    <text evidence="3">Purine metabolism; 7-cyano-7-deazaguanine biosynthesis.</text>
</comment>
<evidence type="ECO:0000313" key="12">
    <source>
        <dbReference type="EMBL" id="TXC72897.1"/>
    </source>
</evidence>
<comment type="cofactor">
    <cofactor evidence="1">
        <name>Zn(2+)</name>
        <dbReference type="ChEBI" id="CHEBI:29105"/>
    </cofactor>
</comment>
<evidence type="ECO:0000256" key="3">
    <source>
        <dbReference type="ARBA" id="ARBA00005061"/>
    </source>
</evidence>
<evidence type="ECO:0000256" key="5">
    <source>
        <dbReference type="ARBA" id="ARBA00012982"/>
    </source>
</evidence>
<dbReference type="InterPro" id="IPR007115">
    <property type="entry name" value="6-PTP_synth/QueD"/>
</dbReference>